<protein>
    <recommendedName>
        <fullName evidence="6">Gram-positive cocci surface proteins LPxTG domain-containing protein</fullName>
    </recommendedName>
</protein>
<feature type="chain" id="PRO_5045812665" description="Gram-positive cocci surface proteins LPxTG domain-containing protein" evidence="3">
    <location>
        <begin position="29"/>
        <end position="107"/>
    </location>
</feature>
<evidence type="ECO:0000256" key="2">
    <source>
        <dbReference type="SAM" id="Phobius"/>
    </source>
</evidence>
<feature type="region of interest" description="Disordered" evidence="1">
    <location>
        <begin position="29"/>
        <end position="78"/>
    </location>
</feature>
<name>A0ABW6T3J0_9ACTN</name>
<feature type="signal peptide" evidence="3">
    <location>
        <begin position="1"/>
        <end position="28"/>
    </location>
</feature>
<keyword evidence="5" id="KW-1185">Reference proteome</keyword>
<evidence type="ECO:0000256" key="1">
    <source>
        <dbReference type="SAM" id="MobiDB-lite"/>
    </source>
</evidence>
<comment type="caution">
    <text evidence="4">The sequence shown here is derived from an EMBL/GenBank/DDBJ whole genome shotgun (WGS) entry which is preliminary data.</text>
</comment>
<feature type="transmembrane region" description="Helical" evidence="2">
    <location>
        <begin position="79"/>
        <end position="99"/>
    </location>
</feature>
<reference evidence="4 5" key="1">
    <citation type="submission" date="2024-10" db="EMBL/GenBank/DDBJ databases">
        <title>The Natural Products Discovery Center: Release of the First 8490 Sequenced Strains for Exploring Actinobacteria Biosynthetic Diversity.</title>
        <authorList>
            <person name="Kalkreuter E."/>
            <person name="Kautsar S.A."/>
            <person name="Yang D."/>
            <person name="Bader C.D."/>
            <person name="Teijaro C.N."/>
            <person name="Fluegel L."/>
            <person name="Davis C.M."/>
            <person name="Simpson J.R."/>
            <person name="Lauterbach L."/>
            <person name="Steele A.D."/>
            <person name="Gui C."/>
            <person name="Meng S."/>
            <person name="Li G."/>
            <person name="Viehrig K."/>
            <person name="Ye F."/>
            <person name="Su P."/>
            <person name="Kiefer A.F."/>
            <person name="Nichols A."/>
            <person name="Cepeda A.J."/>
            <person name="Yan W."/>
            <person name="Fan B."/>
            <person name="Jiang Y."/>
            <person name="Adhikari A."/>
            <person name="Zheng C.-J."/>
            <person name="Schuster L."/>
            <person name="Cowan T.M."/>
            <person name="Smanski M.J."/>
            <person name="Chevrette M.G."/>
            <person name="De Carvalho L.P.S."/>
            <person name="Shen B."/>
        </authorList>
    </citation>
    <scope>NUCLEOTIDE SEQUENCE [LARGE SCALE GENOMIC DNA]</scope>
    <source>
        <strain evidence="4 5">NPDC002173</strain>
    </source>
</reference>
<gene>
    <name evidence="4" type="ORF">ACFYXI_33795</name>
</gene>
<keyword evidence="3" id="KW-0732">Signal</keyword>
<dbReference type="Proteomes" id="UP001602013">
    <property type="component" value="Unassembled WGS sequence"/>
</dbReference>
<dbReference type="RefSeq" id="WP_387416793.1">
    <property type="nucleotide sequence ID" value="NZ_JBIASD010000033.1"/>
</dbReference>
<accession>A0ABW6T3J0</accession>
<dbReference type="EMBL" id="JBIASD010000033">
    <property type="protein sequence ID" value="MFF3670573.1"/>
    <property type="molecule type" value="Genomic_DNA"/>
</dbReference>
<evidence type="ECO:0008006" key="6">
    <source>
        <dbReference type="Google" id="ProtNLM"/>
    </source>
</evidence>
<evidence type="ECO:0000313" key="5">
    <source>
        <dbReference type="Proteomes" id="UP001602013"/>
    </source>
</evidence>
<keyword evidence="2" id="KW-0472">Membrane</keyword>
<proteinExistence type="predicted"/>
<keyword evidence="2" id="KW-1133">Transmembrane helix</keyword>
<sequence length="107" mass="10398">MRFIRTALAASALGIAVLAAPMASTAMADAQPAVTKPSPVPSAAPESPGEKRAAPIPRPRVVPRGAPETGGGPSDTASVLVPTGAALLAAGAGVGVLALRRRSRAGA</sequence>
<evidence type="ECO:0000313" key="4">
    <source>
        <dbReference type="EMBL" id="MFF3670573.1"/>
    </source>
</evidence>
<keyword evidence="2" id="KW-0812">Transmembrane</keyword>
<organism evidence="4 5">
    <name type="scientific">Microtetraspora malaysiensis</name>
    <dbReference type="NCBI Taxonomy" id="161358"/>
    <lineage>
        <taxon>Bacteria</taxon>
        <taxon>Bacillati</taxon>
        <taxon>Actinomycetota</taxon>
        <taxon>Actinomycetes</taxon>
        <taxon>Streptosporangiales</taxon>
        <taxon>Streptosporangiaceae</taxon>
        <taxon>Microtetraspora</taxon>
    </lineage>
</organism>
<evidence type="ECO:0000256" key="3">
    <source>
        <dbReference type="SAM" id="SignalP"/>
    </source>
</evidence>